<sequence length="82" mass="9838">MDRSLKRYETITTDWNSREQQRLKQASNTVLESFWMYQSHILHKKTRISTQLSTTLQTGNGKFSKCFIIRKCEFNEKYELKG</sequence>
<reference evidence="1" key="2">
    <citation type="submission" date="2020-06" db="EMBL/GenBank/DDBJ databases">
        <authorList>
            <person name="Sheffer M."/>
        </authorList>
    </citation>
    <scope>NUCLEOTIDE SEQUENCE</scope>
</reference>
<keyword evidence="2" id="KW-1185">Reference proteome</keyword>
<dbReference type="AlphaFoldDB" id="A0A8T0EVG7"/>
<reference evidence="1" key="1">
    <citation type="journal article" date="2020" name="bioRxiv">
        <title>Chromosome-level reference genome of the European wasp spider Argiope bruennichi: a resource for studies on range expansion and evolutionary adaptation.</title>
        <authorList>
            <person name="Sheffer M.M."/>
            <person name="Hoppe A."/>
            <person name="Krehenwinkel H."/>
            <person name="Uhl G."/>
            <person name="Kuss A.W."/>
            <person name="Jensen L."/>
            <person name="Jensen C."/>
            <person name="Gillespie R.G."/>
            <person name="Hoff K.J."/>
            <person name="Prost S."/>
        </authorList>
    </citation>
    <scope>NUCLEOTIDE SEQUENCE</scope>
</reference>
<evidence type="ECO:0000313" key="2">
    <source>
        <dbReference type="Proteomes" id="UP000807504"/>
    </source>
</evidence>
<name>A0A8T0EVG7_ARGBR</name>
<protein>
    <submittedName>
        <fullName evidence="1">Uncharacterized protein</fullName>
    </submittedName>
</protein>
<comment type="caution">
    <text evidence="1">The sequence shown here is derived from an EMBL/GenBank/DDBJ whole genome shotgun (WGS) entry which is preliminary data.</text>
</comment>
<dbReference type="EMBL" id="JABXBU010001863">
    <property type="protein sequence ID" value="KAF8781741.1"/>
    <property type="molecule type" value="Genomic_DNA"/>
</dbReference>
<proteinExistence type="predicted"/>
<organism evidence="1 2">
    <name type="scientific">Argiope bruennichi</name>
    <name type="common">Wasp spider</name>
    <name type="synonym">Aranea bruennichi</name>
    <dbReference type="NCBI Taxonomy" id="94029"/>
    <lineage>
        <taxon>Eukaryota</taxon>
        <taxon>Metazoa</taxon>
        <taxon>Ecdysozoa</taxon>
        <taxon>Arthropoda</taxon>
        <taxon>Chelicerata</taxon>
        <taxon>Arachnida</taxon>
        <taxon>Araneae</taxon>
        <taxon>Araneomorphae</taxon>
        <taxon>Entelegynae</taxon>
        <taxon>Araneoidea</taxon>
        <taxon>Araneidae</taxon>
        <taxon>Argiope</taxon>
    </lineage>
</organism>
<evidence type="ECO:0000313" key="1">
    <source>
        <dbReference type="EMBL" id="KAF8781741.1"/>
    </source>
</evidence>
<dbReference type="Proteomes" id="UP000807504">
    <property type="component" value="Unassembled WGS sequence"/>
</dbReference>
<gene>
    <name evidence="1" type="ORF">HNY73_012108</name>
</gene>
<accession>A0A8T0EVG7</accession>